<keyword evidence="1 2" id="KW-0175">Coiled coil</keyword>
<dbReference type="SMART" id="SM00061">
    <property type="entry name" value="MATH"/>
    <property type="match status" value="1"/>
</dbReference>
<evidence type="ECO:0000256" key="1">
    <source>
        <dbReference type="ARBA" id="ARBA00023054"/>
    </source>
</evidence>
<dbReference type="InterPro" id="IPR050804">
    <property type="entry name" value="MCC"/>
</dbReference>
<reference evidence="4 5" key="1">
    <citation type="submission" date="2019-04" db="EMBL/GenBank/DDBJ databases">
        <title>An improved genome assembly and genetic linkage map for asparagus bean, Vigna unguiculata ssp. sesquipedialis.</title>
        <authorList>
            <person name="Xia Q."/>
            <person name="Zhang R."/>
            <person name="Dong Y."/>
        </authorList>
    </citation>
    <scope>NUCLEOTIDE SEQUENCE [LARGE SCALE GENOMIC DNA]</scope>
    <source>
        <tissue evidence="4">Leaf</tissue>
    </source>
</reference>
<proteinExistence type="predicted"/>
<feature type="coiled-coil region" evidence="2">
    <location>
        <begin position="279"/>
        <end position="334"/>
    </location>
</feature>
<dbReference type="PROSITE" id="PS50144">
    <property type="entry name" value="MATH"/>
    <property type="match status" value="1"/>
</dbReference>
<keyword evidence="5" id="KW-1185">Reference proteome</keyword>
<dbReference type="PANTHER" id="PTHR46236">
    <property type="entry name" value="TRAF-LIKE SUPERFAMILY PROTEIN"/>
    <property type="match status" value="1"/>
</dbReference>
<dbReference type="InterPro" id="IPR002083">
    <property type="entry name" value="MATH/TRAF_dom"/>
</dbReference>
<accession>A0A4D6MPZ5</accession>
<dbReference type="EMBL" id="CP039352">
    <property type="protein sequence ID" value="QCE02741.1"/>
    <property type="molecule type" value="Genomic_DNA"/>
</dbReference>
<evidence type="ECO:0000313" key="4">
    <source>
        <dbReference type="EMBL" id="QCE02741.1"/>
    </source>
</evidence>
<dbReference type="SUPFAM" id="SSF49599">
    <property type="entry name" value="TRAF domain-like"/>
    <property type="match status" value="1"/>
</dbReference>
<dbReference type="Pfam" id="PF22486">
    <property type="entry name" value="MATH_2"/>
    <property type="match status" value="1"/>
</dbReference>
<keyword evidence="4" id="KW-0378">Hydrolase</keyword>
<dbReference type="PANTHER" id="PTHR46236:SF36">
    <property type="entry name" value="MATH (MEPRIN AND TRAF-C-LIKE) DOMAIN PROTEIN"/>
    <property type="match status" value="1"/>
</dbReference>
<dbReference type="InterPro" id="IPR008974">
    <property type="entry name" value="TRAF-like"/>
</dbReference>
<dbReference type="GO" id="GO:0016787">
    <property type="term" value="F:hydrolase activity"/>
    <property type="evidence" value="ECO:0007669"/>
    <property type="project" value="UniProtKB-KW"/>
</dbReference>
<name>A0A4D6MPZ5_VIGUN</name>
<dbReference type="Gene3D" id="2.60.210.10">
    <property type="entry name" value="Apoptosis, Tumor Necrosis Factor Receptor Associated Protein 2, Chain A"/>
    <property type="match status" value="1"/>
</dbReference>
<evidence type="ECO:0000256" key="2">
    <source>
        <dbReference type="SAM" id="Coils"/>
    </source>
</evidence>
<dbReference type="CDD" id="cd00121">
    <property type="entry name" value="MATH"/>
    <property type="match status" value="1"/>
</dbReference>
<protein>
    <submittedName>
        <fullName evidence="4">Ubiquitin carboxyl-terminal hydrolase 7</fullName>
    </submittedName>
</protein>
<sequence length="346" mass="40863">MNLQVTEMENNNRRPKLMFEKYTWKINHFSKLNPEEELLSDKFRLNDFTWYIVICPPGDIHDYLQIYLEADKDCANLPKDWKKIANFNLTLINQVNDRWSVRKGFEFEFSADDYYDGRSNFLSFREFNKPGSGFIVNDTCVVEAGIFVTKYVYVNDEYQSVFKIDDNPPKDNDNSSFHEMFIHSFKNIEQTLIPRLERVCLYVPSLVVSQEKRSFRFTEWAFTTLGQILHFMGTKKLKDMDDEACNHLQILWDTVNTFGFDLSWLEDDVEDALYVRSYIEEDAMEVRMAQENVDALEIETKVLRTALIERETELEMAKRNLVKAEEQFEERMDNLDSVLGYGGTLI</sequence>
<evidence type="ECO:0000259" key="3">
    <source>
        <dbReference type="PROSITE" id="PS50144"/>
    </source>
</evidence>
<dbReference type="Proteomes" id="UP000501690">
    <property type="component" value="Linkage Group LG8"/>
</dbReference>
<gene>
    <name evidence="4" type="ORF">DEO72_LG8g756</name>
</gene>
<feature type="domain" description="MATH" evidence="3">
    <location>
        <begin position="19"/>
        <end position="146"/>
    </location>
</feature>
<organism evidence="4 5">
    <name type="scientific">Vigna unguiculata</name>
    <name type="common">Cowpea</name>
    <dbReference type="NCBI Taxonomy" id="3917"/>
    <lineage>
        <taxon>Eukaryota</taxon>
        <taxon>Viridiplantae</taxon>
        <taxon>Streptophyta</taxon>
        <taxon>Embryophyta</taxon>
        <taxon>Tracheophyta</taxon>
        <taxon>Spermatophyta</taxon>
        <taxon>Magnoliopsida</taxon>
        <taxon>eudicotyledons</taxon>
        <taxon>Gunneridae</taxon>
        <taxon>Pentapetalae</taxon>
        <taxon>rosids</taxon>
        <taxon>fabids</taxon>
        <taxon>Fabales</taxon>
        <taxon>Fabaceae</taxon>
        <taxon>Papilionoideae</taxon>
        <taxon>50 kb inversion clade</taxon>
        <taxon>NPAAA clade</taxon>
        <taxon>indigoferoid/millettioid clade</taxon>
        <taxon>Phaseoleae</taxon>
        <taxon>Vigna</taxon>
    </lineage>
</organism>
<dbReference type="AlphaFoldDB" id="A0A4D6MPZ5"/>
<evidence type="ECO:0000313" key="5">
    <source>
        <dbReference type="Proteomes" id="UP000501690"/>
    </source>
</evidence>